<gene>
    <name evidence="4" type="ORF">ACFFNX_34220</name>
</gene>
<dbReference type="EMBL" id="JBHLZP010000358">
    <property type="protein sequence ID" value="MFB9837242.1"/>
    <property type="molecule type" value="Genomic_DNA"/>
</dbReference>
<dbReference type="PANTHER" id="PTHR45527">
    <property type="entry name" value="NONRIBOSOMAL PEPTIDE SYNTHETASE"/>
    <property type="match status" value="1"/>
</dbReference>
<feature type="region of interest" description="Disordered" evidence="2">
    <location>
        <begin position="38"/>
        <end position="57"/>
    </location>
</feature>
<name>A0ABV5YTE0_9ACTN</name>
<dbReference type="Proteomes" id="UP001589627">
    <property type="component" value="Unassembled WGS sequence"/>
</dbReference>
<dbReference type="SUPFAM" id="SSF47336">
    <property type="entry name" value="ACP-like"/>
    <property type="match status" value="1"/>
</dbReference>
<dbReference type="InterPro" id="IPR009081">
    <property type="entry name" value="PP-bd_ACP"/>
</dbReference>
<reference evidence="4 5" key="1">
    <citation type="submission" date="2024-09" db="EMBL/GenBank/DDBJ databases">
        <authorList>
            <person name="Sun Q."/>
            <person name="Mori K."/>
        </authorList>
    </citation>
    <scope>NUCLEOTIDE SEQUENCE [LARGE SCALE GENOMIC DNA]</scope>
    <source>
        <strain evidence="4 5">TBRC 0563</strain>
    </source>
</reference>
<evidence type="ECO:0000259" key="3">
    <source>
        <dbReference type="PROSITE" id="PS50075"/>
    </source>
</evidence>
<organism evidence="4 5">
    <name type="scientific">Actinoallomurus acaciae</name>
    <dbReference type="NCBI Taxonomy" id="502577"/>
    <lineage>
        <taxon>Bacteria</taxon>
        <taxon>Bacillati</taxon>
        <taxon>Actinomycetota</taxon>
        <taxon>Actinomycetes</taxon>
        <taxon>Streptosporangiales</taxon>
        <taxon>Thermomonosporaceae</taxon>
        <taxon>Actinoallomurus</taxon>
    </lineage>
</organism>
<comment type="caution">
    <text evidence="4">The sequence shown here is derived from an EMBL/GenBank/DDBJ whole genome shotgun (WGS) entry which is preliminary data.</text>
</comment>
<evidence type="ECO:0000313" key="5">
    <source>
        <dbReference type="Proteomes" id="UP001589627"/>
    </source>
</evidence>
<proteinExistence type="predicted"/>
<evidence type="ECO:0000256" key="2">
    <source>
        <dbReference type="SAM" id="MobiDB-lite"/>
    </source>
</evidence>
<dbReference type="Gene3D" id="3.30.559.30">
    <property type="entry name" value="Nonribosomal peptide synthetase, condensation domain"/>
    <property type="match status" value="1"/>
</dbReference>
<dbReference type="SUPFAM" id="SSF52777">
    <property type="entry name" value="CoA-dependent acyltransferases"/>
    <property type="match status" value="2"/>
</dbReference>
<protein>
    <submittedName>
        <fullName evidence="4">Condensation domain-containing protein</fullName>
    </submittedName>
</protein>
<evidence type="ECO:0000256" key="1">
    <source>
        <dbReference type="ARBA" id="ARBA00001957"/>
    </source>
</evidence>
<dbReference type="Pfam" id="PF00668">
    <property type="entry name" value="Condensation"/>
    <property type="match status" value="1"/>
</dbReference>
<feature type="non-terminal residue" evidence="4">
    <location>
        <position position="1"/>
    </location>
</feature>
<dbReference type="PANTHER" id="PTHR45527:SF1">
    <property type="entry name" value="FATTY ACID SYNTHASE"/>
    <property type="match status" value="1"/>
</dbReference>
<comment type="cofactor">
    <cofactor evidence="1">
        <name>pantetheine 4'-phosphate</name>
        <dbReference type="ChEBI" id="CHEBI:47942"/>
    </cofactor>
</comment>
<dbReference type="InterPro" id="IPR036736">
    <property type="entry name" value="ACP-like_sf"/>
</dbReference>
<evidence type="ECO:0000313" key="4">
    <source>
        <dbReference type="EMBL" id="MFB9837242.1"/>
    </source>
</evidence>
<feature type="domain" description="Carrier" evidence="3">
    <location>
        <begin position="1"/>
        <end position="37"/>
    </location>
</feature>
<keyword evidence="5" id="KW-1185">Reference proteome</keyword>
<dbReference type="CDD" id="cd19531">
    <property type="entry name" value="LCL_NRPS-like"/>
    <property type="match status" value="1"/>
</dbReference>
<dbReference type="Gene3D" id="1.10.1200.10">
    <property type="entry name" value="ACP-like"/>
    <property type="match status" value="1"/>
</dbReference>
<dbReference type="RefSeq" id="WP_378210052.1">
    <property type="nucleotide sequence ID" value="NZ_JBHLZP010000358.1"/>
</dbReference>
<accession>A0ABV5YTE0</accession>
<dbReference type="InterPro" id="IPR001242">
    <property type="entry name" value="Condensation_dom"/>
</dbReference>
<dbReference type="Gene3D" id="3.30.559.10">
    <property type="entry name" value="Chloramphenicol acetyltransferase-like domain"/>
    <property type="match status" value="1"/>
</dbReference>
<dbReference type="PROSITE" id="PS50075">
    <property type="entry name" value="CARRIER"/>
    <property type="match status" value="1"/>
</dbReference>
<dbReference type="InterPro" id="IPR023213">
    <property type="entry name" value="CAT-like_dom_sf"/>
</dbReference>
<sequence>MQVVSRLRRRLGSEVSLRALFDTRTPASLAVHLETLGEQGETAPVRPVRPAAPDRPLPVSYGQERLWEIDRRQPGGSFFNCVGPLRIRGPLDPAALRSALDALVSRHEVLRTAFREESGTPVPVISPDARVPWETTDLGGLGREEAEDAVCRAIAAEAARPFPLVTPPMVRAVLLTIGPREHVLILTFHHIVIDDWSDAVLTADVADLYAAYADGRTPQLPEPAIQHSDFARWQRERFSGDTLSEQLGWWRGRLAGLELRSDPPPDVLPPDEPTFAAGAVRCTLSVGLRRDLHELCLRHGLTPYMALLAGFAVLLRAESGSADVCVESPMANRSHWETEGLVGYLVNPVLIRLDLSGEPSLRTLLARVRDTCLGVFAHQGVPFGLVVDELADVRDLYRRPTAKFILETGPGTVLRLPGLEVEPLEVASPPQLKNPYQLTVAESADGLGVTLSFNTDLISAPRAERALASYERLLGLMTAGGEHEERLLPDLLHRLRETRTA</sequence>